<protein>
    <submittedName>
        <fullName evidence="9">Aspartic peptidase domain-containing protein</fullName>
    </submittedName>
</protein>
<evidence type="ECO:0000256" key="6">
    <source>
        <dbReference type="SAM" id="MobiDB-lite"/>
    </source>
</evidence>
<dbReference type="EMBL" id="MCGR01000005">
    <property type="protein sequence ID" value="ORY89618.1"/>
    <property type="molecule type" value="Genomic_DNA"/>
</dbReference>
<keyword evidence="7" id="KW-0732">Signal</keyword>
<organism evidence="9 10">
    <name type="scientific">Leucosporidium creatinivorum</name>
    <dbReference type="NCBI Taxonomy" id="106004"/>
    <lineage>
        <taxon>Eukaryota</taxon>
        <taxon>Fungi</taxon>
        <taxon>Dikarya</taxon>
        <taxon>Basidiomycota</taxon>
        <taxon>Pucciniomycotina</taxon>
        <taxon>Microbotryomycetes</taxon>
        <taxon>Leucosporidiales</taxon>
        <taxon>Leucosporidium</taxon>
    </lineage>
</organism>
<dbReference type="OrthoDB" id="15189at2759"/>
<keyword evidence="5" id="KW-0645">Protease</keyword>
<evidence type="ECO:0000256" key="3">
    <source>
        <dbReference type="PIRSR" id="PIRSR601461-1"/>
    </source>
</evidence>
<dbReference type="Pfam" id="PF00026">
    <property type="entry name" value="Asp"/>
    <property type="match status" value="1"/>
</dbReference>
<comment type="similarity">
    <text evidence="1 5">Belongs to the peptidase A1 family.</text>
</comment>
<feature type="disulfide bond" evidence="4">
    <location>
        <begin position="457"/>
        <end position="493"/>
    </location>
</feature>
<keyword evidence="10" id="KW-1185">Reference proteome</keyword>
<dbReference type="GO" id="GO:0006508">
    <property type="term" value="P:proteolysis"/>
    <property type="evidence" value="ECO:0007669"/>
    <property type="project" value="UniProtKB-KW"/>
</dbReference>
<evidence type="ECO:0000259" key="8">
    <source>
        <dbReference type="PROSITE" id="PS51767"/>
    </source>
</evidence>
<feature type="disulfide bond" evidence="4">
    <location>
        <begin position="254"/>
        <end position="259"/>
    </location>
</feature>
<evidence type="ECO:0000256" key="5">
    <source>
        <dbReference type="RuleBase" id="RU000454"/>
    </source>
</evidence>
<dbReference type="PROSITE" id="PS00141">
    <property type="entry name" value="ASP_PROTEASE"/>
    <property type="match status" value="1"/>
</dbReference>
<dbReference type="InterPro" id="IPR021109">
    <property type="entry name" value="Peptidase_aspartic_dom_sf"/>
</dbReference>
<reference evidence="9 10" key="1">
    <citation type="submission" date="2016-07" db="EMBL/GenBank/DDBJ databases">
        <title>Pervasive Adenine N6-methylation of Active Genes in Fungi.</title>
        <authorList>
            <consortium name="DOE Joint Genome Institute"/>
            <person name="Mondo S.J."/>
            <person name="Dannebaum R.O."/>
            <person name="Kuo R.C."/>
            <person name="Labutti K."/>
            <person name="Haridas S."/>
            <person name="Kuo A."/>
            <person name="Salamov A."/>
            <person name="Ahrendt S.R."/>
            <person name="Lipzen A."/>
            <person name="Sullivan W."/>
            <person name="Andreopoulos W.B."/>
            <person name="Clum A."/>
            <person name="Lindquist E."/>
            <person name="Daum C."/>
            <person name="Ramamoorthy G.K."/>
            <person name="Gryganskyi A."/>
            <person name="Culley D."/>
            <person name="Magnuson J.K."/>
            <person name="James T.Y."/>
            <person name="O'Malley M.A."/>
            <person name="Stajich J.E."/>
            <person name="Spatafora J.W."/>
            <person name="Visel A."/>
            <person name="Grigoriev I.V."/>
        </authorList>
    </citation>
    <scope>NUCLEOTIDE SEQUENCE [LARGE SCALE GENOMIC DNA]</scope>
    <source>
        <strain evidence="9 10">62-1032</strain>
    </source>
</reference>
<dbReference type="AlphaFoldDB" id="A0A1Y2FZH8"/>
<feature type="region of interest" description="Disordered" evidence="6">
    <location>
        <begin position="18"/>
        <end position="49"/>
    </location>
</feature>
<dbReference type="Proteomes" id="UP000193467">
    <property type="component" value="Unassembled WGS sequence"/>
</dbReference>
<gene>
    <name evidence="9" type="ORF">BCR35DRAFT_300001</name>
</gene>
<dbReference type="GO" id="GO:0004190">
    <property type="term" value="F:aspartic-type endopeptidase activity"/>
    <property type="evidence" value="ECO:0007669"/>
    <property type="project" value="UniProtKB-KW"/>
</dbReference>
<name>A0A1Y2FZH8_9BASI</name>
<dbReference type="InterPro" id="IPR034164">
    <property type="entry name" value="Pepsin-like_dom"/>
</dbReference>
<evidence type="ECO:0000313" key="10">
    <source>
        <dbReference type="Proteomes" id="UP000193467"/>
    </source>
</evidence>
<dbReference type="Gene3D" id="2.40.70.10">
    <property type="entry name" value="Acid Proteases"/>
    <property type="match status" value="2"/>
</dbReference>
<evidence type="ECO:0000256" key="4">
    <source>
        <dbReference type="PIRSR" id="PIRSR601461-2"/>
    </source>
</evidence>
<dbReference type="CDD" id="cd05471">
    <property type="entry name" value="pepsin_like"/>
    <property type="match status" value="1"/>
</dbReference>
<evidence type="ECO:0000313" key="9">
    <source>
        <dbReference type="EMBL" id="ORY89618.1"/>
    </source>
</evidence>
<dbReference type="PANTHER" id="PTHR47966">
    <property type="entry name" value="BETA-SITE APP-CLEAVING ENZYME, ISOFORM A-RELATED"/>
    <property type="match status" value="1"/>
</dbReference>
<comment type="caution">
    <text evidence="9">The sequence shown here is derived from an EMBL/GenBank/DDBJ whole genome shotgun (WGS) entry which is preliminary data.</text>
</comment>
<dbReference type="InterPro" id="IPR001969">
    <property type="entry name" value="Aspartic_peptidase_AS"/>
</dbReference>
<evidence type="ECO:0000256" key="1">
    <source>
        <dbReference type="ARBA" id="ARBA00007447"/>
    </source>
</evidence>
<dbReference type="InterPro" id="IPR033121">
    <property type="entry name" value="PEPTIDASE_A1"/>
</dbReference>
<evidence type="ECO:0000256" key="2">
    <source>
        <dbReference type="ARBA" id="ARBA00022750"/>
    </source>
</evidence>
<dbReference type="PROSITE" id="PS51767">
    <property type="entry name" value="PEPTIDASE_A1"/>
    <property type="match status" value="1"/>
</dbReference>
<dbReference type="FunCoup" id="A0A1Y2FZH8">
    <property type="interactions" value="45"/>
</dbReference>
<evidence type="ECO:0000256" key="7">
    <source>
        <dbReference type="SAM" id="SignalP"/>
    </source>
</evidence>
<dbReference type="FunFam" id="2.40.70.10:FF:000008">
    <property type="entry name" value="Cathepsin D"/>
    <property type="match status" value="1"/>
</dbReference>
<keyword evidence="4" id="KW-1015">Disulfide bond</keyword>
<dbReference type="PRINTS" id="PR00792">
    <property type="entry name" value="PEPSIN"/>
</dbReference>
<keyword evidence="2 5" id="KW-0064">Aspartyl protease</keyword>
<dbReference type="PANTHER" id="PTHR47966:SF51">
    <property type="entry name" value="BETA-SITE APP-CLEAVING ENZYME, ISOFORM A-RELATED"/>
    <property type="match status" value="1"/>
</dbReference>
<feature type="active site" evidence="3">
    <location>
        <position position="241"/>
    </location>
</feature>
<feature type="signal peptide" evidence="7">
    <location>
        <begin position="1"/>
        <end position="21"/>
    </location>
</feature>
<feature type="domain" description="Peptidase A1" evidence="8">
    <location>
        <begin position="223"/>
        <end position="531"/>
    </location>
</feature>
<accession>A0A1Y2FZH8</accession>
<dbReference type="SUPFAM" id="SSF50630">
    <property type="entry name" value="Acid proteases"/>
    <property type="match status" value="1"/>
</dbReference>
<proteinExistence type="inferred from homology"/>
<feature type="active site" evidence="3">
    <location>
        <position position="422"/>
    </location>
</feature>
<keyword evidence="5" id="KW-0378">Hydrolase</keyword>
<feature type="chain" id="PRO_5012982877" evidence="7">
    <location>
        <begin position="22"/>
        <end position="534"/>
    </location>
</feature>
<dbReference type="InterPro" id="IPR001461">
    <property type="entry name" value="Aspartic_peptidase_A1"/>
</dbReference>
<sequence length="534" mass="56023">MRPTLSLTTSALLLAAPFTNAQPTRSPRAEVPLGSPSPASPATPDDGTKIRLHRRGSAELMKDDGSLDWGRAHAHLARAQSKYTRSLNNFAANTGVAHFLDPSLLPPDLLNPSLARRNAWDAPSGSEASSLDWEADLAAAPKFEKRGDKVFGGGSRLKGAPNVQEEVVVANPSARKRATKNPKYVWNPKAHTSTSTSAAAAATSAVPTSAGNALTDYNDGMLWAGTVSIGTPPVNYIIDFDTGSSDLWIPSTNCTAAACNTHTKYDPTVSSTSKSLRSSKLSITYGDGSSTTGSVWKDTVTVAGISATAQVFGAANSLSSDWEDDPMDGMMGMAYASISQLGTSPFFQTLMTQSAVSVGQFSFFLASTNSELYLGGMNSELYTAGSTVFYPVTSQSYWLLSASANVGSTAVSTLGTFSAIIDTGTSVIVAPTASAKKFWAAVPDSGVYGSGYYTYPCDQPPILSFSFGLTDEKWEISSDSLNLGKVSSGSSRCVGAIVGADIGVNAWILGDAFLENVYATFDFDNNKVGFSDLA</sequence>
<dbReference type="InParanoid" id="A0A1Y2FZH8"/>
<dbReference type="STRING" id="106004.A0A1Y2FZH8"/>